<comment type="caution">
    <text evidence="3">The sequence shown here is derived from an EMBL/GenBank/DDBJ whole genome shotgun (WGS) entry which is preliminary data.</text>
</comment>
<reference evidence="3 4" key="1">
    <citation type="submission" date="2015-03" db="EMBL/GenBank/DDBJ databases">
        <title>Draft genome sequences of two protease-producing strains of Arsukibacterium isolated from two cold and alkaline environments.</title>
        <authorList>
            <person name="Lylloff J.E."/>
            <person name="Skov L.B."/>
            <person name="Jepsen M."/>
            <person name="Hallin P.F."/>
            <person name="Sorensen S.J."/>
            <person name="Stougaard P."/>
            <person name="Glaring M.A."/>
        </authorList>
    </citation>
    <scope>NUCLEOTIDE SEQUENCE [LARGE SCALE GENOMIC DNA]</scope>
    <source>
        <strain evidence="3 4">GCM72</strain>
    </source>
</reference>
<evidence type="ECO:0008006" key="5">
    <source>
        <dbReference type="Google" id="ProtNLM"/>
    </source>
</evidence>
<dbReference type="STRING" id="336831.WG68_12255"/>
<name>A0A0M2V3I4_9GAMM</name>
<dbReference type="PIRSF" id="PIRSF029557">
    <property type="entry name" value="UCP029557"/>
    <property type="match status" value="1"/>
</dbReference>
<dbReference type="InterPro" id="IPR048342">
    <property type="entry name" value="DUF1285_C"/>
</dbReference>
<organism evidence="3 4">
    <name type="scientific">Arsukibacterium ikkense</name>
    <dbReference type="NCBI Taxonomy" id="336831"/>
    <lineage>
        <taxon>Bacteria</taxon>
        <taxon>Pseudomonadati</taxon>
        <taxon>Pseudomonadota</taxon>
        <taxon>Gammaproteobacteria</taxon>
        <taxon>Chromatiales</taxon>
        <taxon>Chromatiaceae</taxon>
        <taxon>Arsukibacterium</taxon>
    </lineage>
</organism>
<dbReference type="InterPro" id="IPR023361">
    <property type="entry name" value="DUF1285_beta_roll_sf"/>
</dbReference>
<dbReference type="Pfam" id="PF06938">
    <property type="entry name" value="DUF1285_N"/>
    <property type="match status" value="1"/>
</dbReference>
<dbReference type="EMBL" id="LAHO01000011">
    <property type="protein sequence ID" value="KKO45191.1"/>
    <property type="molecule type" value="Genomic_DNA"/>
</dbReference>
<feature type="domain" description="DUF1285" evidence="2">
    <location>
        <begin position="83"/>
        <end position="175"/>
    </location>
</feature>
<evidence type="ECO:0000259" key="2">
    <source>
        <dbReference type="Pfam" id="PF21028"/>
    </source>
</evidence>
<dbReference type="Proteomes" id="UP000034228">
    <property type="component" value="Unassembled WGS sequence"/>
</dbReference>
<dbReference type="InterPro" id="IPR010707">
    <property type="entry name" value="DUF1285"/>
</dbReference>
<dbReference type="Pfam" id="PF21028">
    <property type="entry name" value="DUF1285_C"/>
    <property type="match status" value="1"/>
</dbReference>
<proteinExistence type="predicted"/>
<evidence type="ECO:0000313" key="4">
    <source>
        <dbReference type="Proteomes" id="UP000034228"/>
    </source>
</evidence>
<dbReference type="InterPro" id="IPR048341">
    <property type="entry name" value="DUF1285_N"/>
</dbReference>
<dbReference type="OrthoDB" id="3078366at2"/>
<dbReference type="PATRIC" id="fig|336831.14.peg.1681"/>
<evidence type="ECO:0000259" key="1">
    <source>
        <dbReference type="Pfam" id="PF06938"/>
    </source>
</evidence>
<sequence>MDLVSLQQQLQCPNLAPVESWQPAFCGDLPLLITADGRWLYQGSEIRRAPMVRLFASVLIRQQQHYYLQTPAEKVRIQVEDAPFLVVSSQWQASAQGPLLTLTTNIGDAVSVTPQYPLRLQCYQQQALPYLQLWRGLSARVNRNTYYQLLEQTSEVHCAGASHFQLKSAGYPFTIGILE</sequence>
<protein>
    <recommendedName>
        <fullName evidence="5">DUF1285 domain-containing protein</fullName>
    </recommendedName>
</protein>
<dbReference type="AlphaFoldDB" id="A0A0M2V3I4"/>
<feature type="domain" description="DUF1285" evidence="1">
    <location>
        <begin position="16"/>
        <end position="82"/>
    </location>
</feature>
<keyword evidence="4" id="KW-1185">Reference proteome</keyword>
<evidence type="ECO:0000313" key="3">
    <source>
        <dbReference type="EMBL" id="KKO45191.1"/>
    </source>
</evidence>
<dbReference type="Gene3D" id="3.10.540.10">
    <property type="entry name" value="duf1285 like domain"/>
    <property type="match status" value="1"/>
</dbReference>
<accession>A0A0M2V3I4</accession>
<dbReference type="RefSeq" id="WP_046557979.1">
    <property type="nucleotide sequence ID" value="NZ_LAHO01000011.1"/>
</dbReference>
<dbReference type="Gene3D" id="2.30.270.10">
    <property type="entry name" value="duf1285 protein"/>
    <property type="match status" value="1"/>
</dbReference>
<gene>
    <name evidence="3" type="ORF">WG68_12255</name>
</gene>